<organism evidence="1 2">
    <name type="scientific">Diphasiastrum complanatum</name>
    <name type="common">Issler's clubmoss</name>
    <name type="synonym">Lycopodium complanatum</name>
    <dbReference type="NCBI Taxonomy" id="34168"/>
    <lineage>
        <taxon>Eukaryota</taxon>
        <taxon>Viridiplantae</taxon>
        <taxon>Streptophyta</taxon>
        <taxon>Embryophyta</taxon>
        <taxon>Tracheophyta</taxon>
        <taxon>Lycopodiopsida</taxon>
        <taxon>Lycopodiales</taxon>
        <taxon>Lycopodiaceae</taxon>
        <taxon>Lycopodioideae</taxon>
        <taxon>Diphasiastrum</taxon>
    </lineage>
</organism>
<proteinExistence type="predicted"/>
<evidence type="ECO:0000313" key="2">
    <source>
        <dbReference type="Proteomes" id="UP001162992"/>
    </source>
</evidence>
<dbReference type="Proteomes" id="UP001162992">
    <property type="component" value="Chromosome 16"/>
</dbReference>
<keyword evidence="2" id="KW-1185">Reference proteome</keyword>
<name>A0ACC2B9X1_DIPCM</name>
<dbReference type="EMBL" id="CM055107">
    <property type="protein sequence ID" value="KAJ7526536.1"/>
    <property type="molecule type" value="Genomic_DNA"/>
</dbReference>
<reference evidence="2" key="1">
    <citation type="journal article" date="2024" name="Proc. Natl. Acad. Sci. U.S.A.">
        <title>Extraordinary preservation of gene collinearity over three hundred million years revealed in homosporous lycophytes.</title>
        <authorList>
            <person name="Li C."/>
            <person name="Wickell D."/>
            <person name="Kuo L.Y."/>
            <person name="Chen X."/>
            <person name="Nie B."/>
            <person name="Liao X."/>
            <person name="Peng D."/>
            <person name="Ji J."/>
            <person name="Jenkins J."/>
            <person name="Williams M."/>
            <person name="Shu S."/>
            <person name="Plott C."/>
            <person name="Barry K."/>
            <person name="Rajasekar S."/>
            <person name="Grimwood J."/>
            <person name="Han X."/>
            <person name="Sun S."/>
            <person name="Hou Z."/>
            <person name="He W."/>
            <person name="Dai G."/>
            <person name="Sun C."/>
            <person name="Schmutz J."/>
            <person name="Leebens-Mack J.H."/>
            <person name="Li F.W."/>
            <person name="Wang L."/>
        </authorList>
    </citation>
    <scope>NUCLEOTIDE SEQUENCE [LARGE SCALE GENOMIC DNA]</scope>
    <source>
        <strain evidence="2">cv. PW_Plant_1</strain>
    </source>
</reference>
<accession>A0ACC2B9X1</accession>
<evidence type="ECO:0000313" key="1">
    <source>
        <dbReference type="EMBL" id="KAJ7526536.1"/>
    </source>
</evidence>
<protein>
    <submittedName>
        <fullName evidence="1">Uncharacterized protein</fullName>
    </submittedName>
</protein>
<comment type="caution">
    <text evidence="1">The sequence shown here is derived from an EMBL/GenBank/DDBJ whole genome shotgun (WGS) entry which is preliminary data.</text>
</comment>
<gene>
    <name evidence="1" type="ORF">O6H91_16G010900</name>
</gene>
<sequence length="957" mass="104782">MTIELQNGIVQTTSQEKVVNLHVLPEPLQNEAGRYSNPSINSILSPTSAESVILASGGVGDQPPISTSVTESPTDFSSNSAADSSDLSHEKLPGIYFDNVVSVESSQPIDNSYSEQLPRINPDNVIPFESNEAIDSSHNEQLPLTHADSVLLLKSHEEKDVSHKVQDPSQQPNDIEPGTIHPPENETSVRSDNESSRHEPSPSKSDSNKELTAEGLPQVPPATGVAKAEEIRSEQELISSDPQNPVSELNRKVTPSENCSNDSPYKPSNSFGCDKPINKLEEAEDVEQLEQQSPKSLHTSPDELLKTRTESVSRSSKRGTKLFTDKPIKQFSEANRGQSDRASEQSSRPTQNGNVEKKSSKKSPDKPPRSSPSKPPKPVAAGSTDKKEAVQKCTVTEKVFQKQPCSSPDKRAKGSVEKVAKQRQSPVRNKHVGSNGSGQIDWKLGGSPNGANMFDKDVRPRSGSHSVSPFIFKLAKSCKAPADNPFKALDYALQSVKFFERSLNESHSLELVKSLHVLAAVYCRLGQYEEAIAVLERSLALSEANSHLEYALSSFSGYMQLGDTFSLLGRHETSVDAYHAALKLQKQALGELDPRVGDTCRYLAEAHLQAMQFHEAEMVCQHLLKIHSECSSPGSVEEAADRRLMALICSGKADHEKALEYLVLASMALISDGQNLEAAFVQSSIGDVYVNLERFEDAVFAYQKALTVFKSVKGGDHASVASVYVSLADLYMKTGRHREAKIYCESALRIYRKHDAGHFTDEVASGLTEIASIYEALNEPEQALHLLQNALDLVQCSPGQQSAIAGIKAQMGVLHYLQGKPADAFLAFKDAVILLKSATKRRTSFFGILLNQMGLACVELYEIVDAAELFEEAKSILEETCGPDHPDTLNVCGNLAGTYDALGRLDDAIQLSKSVLKVKEEHFGAEHPEVKDGIVKLKELQKEVSFPRLWKRNRVVR</sequence>